<name>A0AAX1JFI2_9MYCO</name>
<accession>A0AAX1JFI2</accession>
<evidence type="ECO:0000313" key="2">
    <source>
        <dbReference type="EMBL" id="QPI39162.1"/>
    </source>
</evidence>
<feature type="signal peptide" evidence="1">
    <location>
        <begin position="1"/>
        <end position="22"/>
    </location>
</feature>
<evidence type="ECO:0000256" key="1">
    <source>
        <dbReference type="SAM" id="SignalP"/>
    </source>
</evidence>
<dbReference type="Proteomes" id="UP000663583">
    <property type="component" value="Chromosome"/>
</dbReference>
<evidence type="ECO:0000313" key="3">
    <source>
        <dbReference type="Proteomes" id="UP000663583"/>
    </source>
</evidence>
<dbReference type="EMBL" id="CP065047">
    <property type="protein sequence ID" value="QPI39162.1"/>
    <property type="molecule type" value="Genomic_DNA"/>
</dbReference>
<protein>
    <recommendedName>
        <fullName evidence="4">Beta-xylosidase</fullName>
    </recommendedName>
</protein>
<evidence type="ECO:0008006" key="4">
    <source>
        <dbReference type="Google" id="ProtNLM"/>
    </source>
</evidence>
<feature type="chain" id="PRO_5043533302" description="Beta-xylosidase" evidence="1">
    <location>
        <begin position="23"/>
        <end position="179"/>
    </location>
</feature>
<reference evidence="2" key="1">
    <citation type="submission" date="2020-11" db="EMBL/GenBank/DDBJ databases">
        <title>Intraspecies plasmid and genomic variation of Mycobacterium kubicae revealed by the complete genome sequences of two clinical isolates.</title>
        <authorList>
            <person name="Hendrix J.R."/>
            <person name="Epperson L.E."/>
            <person name="Honda J.R."/>
            <person name="Strong M."/>
        </authorList>
    </citation>
    <scope>NUCLEOTIDE SEQUENCE</scope>
    <source>
        <strain evidence="2">JCM 13573</strain>
    </source>
</reference>
<gene>
    <name evidence="2" type="ORF">I2456_06635</name>
</gene>
<organism evidence="2 3">
    <name type="scientific">Mycobacterium kubicae</name>
    <dbReference type="NCBI Taxonomy" id="120959"/>
    <lineage>
        <taxon>Bacteria</taxon>
        <taxon>Bacillati</taxon>
        <taxon>Actinomycetota</taxon>
        <taxon>Actinomycetes</taxon>
        <taxon>Mycobacteriales</taxon>
        <taxon>Mycobacteriaceae</taxon>
        <taxon>Mycobacterium</taxon>
        <taxon>Mycobacterium simiae complex</taxon>
    </lineage>
</organism>
<proteinExistence type="predicted"/>
<dbReference type="RefSeq" id="WP_068161692.1">
    <property type="nucleotide sequence ID" value="NZ_BLKU01000002.1"/>
</dbReference>
<dbReference type="AlphaFoldDB" id="A0AAX1JFI2"/>
<keyword evidence="1" id="KW-0732">Signal</keyword>
<dbReference type="KEGG" id="mku:I2456_06635"/>
<sequence>MSIDRFCLAVVAGAGLCGAAMALTPSAAAAPLPTGGPSCIEQLAGVGALPMPAAPVVLPGPPVAGAVPLAPVIPAVPPVVPPVPVAPVGAPPAPVAPPAAPVVPAAGAAAPPAAGPAAAPVNKAAGAGKGAPAGPALTFDPLILPGPPPPAPAPAPIPAVLAGTTAALPACGAAGPHPQ</sequence>